<gene>
    <name evidence="1" type="ORF">M408DRAFT_289450</name>
</gene>
<keyword evidence="2" id="KW-1185">Reference proteome</keyword>
<dbReference type="HOGENOM" id="CLU_1887041_0_0_1"/>
<accession>A0A0C2XNY8</accession>
<evidence type="ECO:0000313" key="2">
    <source>
        <dbReference type="Proteomes" id="UP000054097"/>
    </source>
</evidence>
<sequence length="135" mass="14848">MLGTCGFSLLQDSTASVRTSCIGHRPTVPQVSFCFDSKYILINTTGSTTSTSGNPNIQRDLARDETSKRTIGSSVIGRLPSLKFVAVDKDMLTKISNFRSRFFQLFLPQENGVLAVNQVCIFPPTFLNPEVEIVL</sequence>
<evidence type="ECO:0000313" key="1">
    <source>
        <dbReference type="EMBL" id="KIM30677.1"/>
    </source>
</evidence>
<organism evidence="1 2">
    <name type="scientific">Serendipita vermifera MAFF 305830</name>
    <dbReference type="NCBI Taxonomy" id="933852"/>
    <lineage>
        <taxon>Eukaryota</taxon>
        <taxon>Fungi</taxon>
        <taxon>Dikarya</taxon>
        <taxon>Basidiomycota</taxon>
        <taxon>Agaricomycotina</taxon>
        <taxon>Agaricomycetes</taxon>
        <taxon>Sebacinales</taxon>
        <taxon>Serendipitaceae</taxon>
        <taxon>Serendipita</taxon>
    </lineage>
</organism>
<reference evidence="1 2" key="1">
    <citation type="submission" date="2014-04" db="EMBL/GenBank/DDBJ databases">
        <authorList>
            <consortium name="DOE Joint Genome Institute"/>
            <person name="Kuo A."/>
            <person name="Zuccaro A."/>
            <person name="Kohler A."/>
            <person name="Nagy L.G."/>
            <person name="Floudas D."/>
            <person name="Copeland A."/>
            <person name="Barry K.W."/>
            <person name="Cichocki N."/>
            <person name="Veneault-Fourrey C."/>
            <person name="LaButti K."/>
            <person name="Lindquist E.A."/>
            <person name="Lipzen A."/>
            <person name="Lundell T."/>
            <person name="Morin E."/>
            <person name="Murat C."/>
            <person name="Sun H."/>
            <person name="Tunlid A."/>
            <person name="Henrissat B."/>
            <person name="Grigoriev I.V."/>
            <person name="Hibbett D.S."/>
            <person name="Martin F."/>
            <person name="Nordberg H.P."/>
            <person name="Cantor M.N."/>
            <person name="Hua S.X."/>
        </authorList>
    </citation>
    <scope>NUCLEOTIDE SEQUENCE [LARGE SCALE GENOMIC DNA]</scope>
    <source>
        <strain evidence="1 2">MAFF 305830</strain>
    </source>
</reference>
<name>A0A0C2XNY8_SERVB</name>
<dbReference type="Proteomes" id="UP000054097">
    <property type="component" value="Unassembled WGS sequence"/>
</dbReference>
<proteinExistence type="predicted"/>
<dbReference type="EMBL" id="KN824284">
    <property type="protein sequence ID" value="KIM30677.1"/>
    <property type="molecule type" value="Genomic_DNA"/>
</dbReference>
<dbReference type="AlphaFoldDB" id="A0A0C2XNY8"/>
<reference evidence="2" key="2">
    <citation type="submission" date="2015-01" db="EMBL/GenBank/DDBJ databases">
        <title>Evolutionary Origins and Diversification of the Mycorrhizal Mutualists.</title>
        <authorList>
            <consortium name="DOE Joint Genome Institute"/>
            <consortium name="Mycorrhizal Genomics Consortium"/>
            <person name="Kohler A."/>
            <person name="Kuo A."/>
            <person name="Nagy L.G."/>
            <person name="Floudas D."/>
            <person name="Copeland A."/>
            <person name="Barry K.W."/>
            <person name="Cichocki N."/>
            <person name="Veneault-Fourrey C."/>
            <person name="LaButti K."/>
            <person name="Lindquist E.A."/>
            <person name="Lipzen A."/>
            <person name="Lundell T."/>
            <person name="Morin E."/>
            <person name="Murat C."/>
            <person name="Riley R."/>
            <person name="Ohm R."/>
            <person name="Sun H."/>
            <person name="Tunlid A."/>
            <person name="Henrissat B."/>
            <person name="Grigoriev I.V."/>
            <person name="Hibbett D.S."/>
            <person name="Martin F."/>
        </authorList>
    </citation>
    <scope>NUCLEOTIDE SEQUENCE [LARGE SCALE GENOMIC DNA]</scope>
    <source>
        <strain evidence="2">MAFF 305830</strain>
    </source>
</reference>
<protein>
    <submittedName>
        <fullName evidence="1">Uncharacterized protein</fullName>
    </submittedName>
</protein>